<evidence type="ECO:0000256" key="4">
    <source>
        <dbReference type="ARBA" id="ARBA00023136"/>
    </source>
</evidence>
<name>A0ABD5YPH9_9EURY</name>
<organism evidence="5 6">
    <name type="scientific">Halocatena marina</name>
    <dbReference type="NCBI Taxonomy" id="2934937"/>
    <lineage>
        <taxon>Archaea</taxon>
        <taxon>Methanobacteriati</taxon>
        <taxon>Methanobacteriota</taxon>
        <taxon>Stenosarchaea group</taxon>
        <taxon>Halobacteria</taxon>
        <taxon>Halobacteriales</taxon>
        <taxon>Natronomonadaceae</taxon>
        <taxon>Halocatena</taxon>
    </lineage>
</organism>
<keyword evidence="2" id="KW-0812">Transmembrane</keyword>
<comment type="caution">
    <text evidence="5">The sequence shown here is derived from an EMBL/GenBank/DDBJ whole genome shotgun (WGS) entry which is preliminary data.</text>
</comment>
<dbReference type="EMBL" id="JBHTAX010000001">
    <property type="protein sequence ID" value="MFC7189121.1"/>
    <property type="molecule type" value="Genomic_DNA"/>
</dbReference>
<evidence type="ECO:0000256" key="2">
    <source>
        <dbReference type="ARBA" id="ARBA00022692"/>
    </source>
</evidence>
<dbReference type="AlphaFoldDB" id="A0ABD5YPH9"/>
<keyword evidence="4" id="KW-0472">Membrane</keyword>
<evidence type="ECO:0000313" key="6">
    <source>
        <dbReference type="Proteomes" id="UP001596417"/>
    </source>
</evidence>
<comment type="subcellular location">
    <subcellularLocation>
        <location evidence="1">Membrane</location>
        <topology evidence="1">Multi-pass membrane protein</topology>
    </subcellularLocation>
</comment>
<dbReference type="GO" id="GO:0016020">
    <property type="term" value="C:membrane"/>
    <property type="evidence" value="ECO:0007669"/>
    <property type="project" value="UniProtKB-SubCell"/>
</dbReference>
<proteinExistence type="predicted"/>
<gene>
    <name evidence="5" type="ORF">ACFQL7_04170</name>
</gene>
<keyword evidence="6" id="KW-1185">Reference proteome</keyword>
<evidence type="ECO:0000256" key="3">
    <source>
        <dbReference type="ARBA" id="ARBA00022989"/>
    </source>
</evidence>
<dbReference type="InterPro" id="IPR007941">
    <property type="entry name" value="DUF726"/>
</dbReference>
<evidence type="ECO:0000256" key="1">
    <source>
        <dbReference type="ARBA" id="ARBA00004141"/>
    </source>
</evidence>
<keyword evidence="3" id="KW-1133">Transmembrane helix</keyword>
<dbReference type="InterPro" id="IPR029058">
    <property type="entry name" value="AB_hydrolase_fold"/>
</dbReference>
<accession>A0ABD5YPH9</accession>
<protein>
    <submittedName>
        <fullName evidence="5">DUF726 domain-containing protein</fullName>
    </submittedName>
</protein>
<dbReference type="RefSeq" id="WP_390204679.1">
    <property type="nucleotide sequence ID" value="NZ_JBHSZC010000001.1"/>
</dbReference>
<reference evidence="5 6" key="1">
    <citation type="journal article" date="2019" name="Int. J. Syst. Evol. Microbiol.">
        <title>The Global Catalogue of Microorganisms (GCM) 10K type strain sequencing project: providing services to taxonomists for standard genome sequencing and annotation.</title>
        <authorList>
            <consortium name="The Broad Institute Genomics Platform"/>
            <consortium name="The Broad Institute Genome Sequencing Center for Infectious Disease"/>
            <person name="Wu L."/>
            <person name="Ma J."/>
        </authorList>
    </citation>
    <scope>NUCLEOTIDE SEQUENCE [LARGE SCALE GENOMIC DNA]</scope>
    <source>
        <strain evidence="5 6">RDMS1</strain>
    </source>
</reference>
<dbReference type="Gene3D" id="3.40.50.1820">
    <property type="entry name" value="alpha/beta hydrolase"/>
    <property type="match status" value="1"/>
</dbReference>
<dbReference type="Proteomes" id="UP001596417">
    <property type="component" value="Unassembled WGS sequence"/>
</dbReference>
<dbReference type="SUPFAM" id="SSF53474">
    <property type="entry name" value="alpha/beta-Hydrolases"/>
    <property type="match status" value="1"/>
</dbReference>
<dbReference type="Pfam" id="PF05277">
    <property type="entry name" value="DUF726"/>
    <property type="match status" value="1"/>
</dbReference>
<sequence>MHCFLDAPDDFPYIWYTSVSGSFPSGDPTEILIFVHGWQEKLSGGGRDQAYTCKRAVRDSGYPHPVVGFGYDSNNPWWWSAKDDAEEAGHSFADWLTGYVDSHRTYVRLVAHSLGARVSLTALNDLASRGRSVGTLDLLGGAVDADEIGDQWSTGIQNGADHVNNWHSDNDSVLDSFYWAGEAEEAVGEEGAQGPHPPSTYSDHDVTDTIDAHCEYILPERGCLPQVVDTF</sequence>
<evidence type="ECO:0000313" key="5">
    <source>
        <dbReference type="EMBL" id="MFC7189121.1"/>
    </source>
</evidence>